<proteinExistence type="predicted"/>
<organism evidence="7 8">
    <name type="scientific">Capsicum baccatum</name>
    <name type="common">Peruvian pepper</name>
    <dbReference type="NCBI Taxonomy" id="33114"/>
    <lineage>
        <taxon>Eukaryota</taxon>
        <taxon>Viridiplantae</taxon>
        <taxon>Streptophyta</taxon>
        <taxon>Embryophyta</taxon>
        <taxon>Tracheophyta</taxon>
        <taxon>Spermatophyta</taxon>
        <taxon>Magnoliopsida</taxon>
        <taxon>eudicotyledons</taxon>
        <taxon>Gunneridae</taxon>
        <taxon>Pentapetalae</taxon>
        <taxon>asterids</taxon>
        <taxon>lamiids</taxon>
        <taxon>Solanales</taxon>
        <taxon>Solanaceae</taxon>
        <taxon>Solanoideae</taxon>
        <taxon>Capsiceae</taxon>
        <taxon>Capsicum</taxon>
    </lineage>
</organism>
<accession>A0A2G2WD83</accession>
<dbReference type="Pfam" id="PF00319">
    <property type="entry name" value="SRF-TF"/>
    <property type="match status" value="1"/>
</dbReference>
<dbReference type="PANTHER" id="PTHR48019">
    <property type="entry name" value="SERUM RESPONSE FACTOR HOMOLOG"/>
    <property type="match status" value="1"/>
</dbReference>
<keyword evidence="5" id="KW-0539">Nucleus</keyword>
<evidence type="ECO:0000256" key="5">
    <source>
        <dbReference type="ARBA" id="ARBA00023242"/>
    </source>
</evidence>
<evidence type="ECO:0000256" key="3">
    <source>
        <dbReference type="ARBA" id="ARBA00023125"/>
    </source>
</evidence>
<comment type="subcellular location">
    <subcellularLocation>
        <location evidence="1">Nucleus</location>
    </subcellularLocation>
</comment>
<keyword evidence="2" id="KW-0805">Transcription regulation</keyword>
<dbReference type="STRING" id="33114.A0A2G2WD83"/>
<dbReference type="GO" id="GO:0005634">
    <property type="term" value="C:nucleus"/>
    <property type="evidence" value="ECO:0007669"/>
    <property type="project" value="UniProtKB-SubCell"/>
</dbReference>
<gene>
    <name evidence="7" type="ORF">CQW23_17154</name>
</gene>
<dbReference type="AlphaFoldDB" id="A0A2G2WD83"/>
<reference evidence="8" key="2">
    <citation type="journal article" date="2017" name="J. Anim. Genet.">
        <title>Multiple reference genome sequences of hot pepper reveal the massive evolution of plant disease resistance genes by retroduplication.</title>
        <authorList>
            <person name="Kim S."/>
            <person name="Park J."/>
            <person name="Yeom S.-I."/>
            <person name="Kim Y.-M."/>
            <person name="Seo E."/>
            <person name="Kim K.-T."/>
            <person name="Kim M.-S."/>
            <person name="Lee J.M."/>
            <person name="Cheong K."/>
            <person name="Shin H.-S."/>
            <person name="Kim S.-B."/>
            <person name="Han K."/>
            <person name="Lee J."/>
            <person name="Park M."/>
            <person name="Lee H.-A."/>
            <person name="Lee H.-Y."/>
            <person name="Lee Y."/>
            <person name="Oh S."/>
            <person name="Lee J.H."/>
            <person name="Choi E."/>
            <person name="Choi E."/>
            <person name="Lee S.E."/>
            <person name="Jeon J."/>
            <person name="Kim H."/>
            <person name="Choi G."/>
            <person name="Song H."/>
            <person name="Lee J."/>
            <person name="Lee S.-C."/>
            <person name="Kwon J.-K."/>
            <person name="Lee H.-Y."/>
            <person name="Koo N."/>
            <person name="Hong Y."/>
            <person name="Kim R.W."/>
            <person name="Kang W.-H."/>
            <person name="Huh J.H."/>
            <person name="Kang B.-C."/>
            <person name="Yang T.-J."/>
            <person name="Lee Y.-H."/>
            <person name="Bennetzen J.L."/>
            <person name="Choi D."/>
        </authorList>
    </citation>
    <scope>NUCLEOTIDE SEQUENCE [LARGE SCALE GENOMIC DNA]</scope>
    <source>
        <strain evidence="8">cv. PBC81</strain>
    </source>
</reference>
<dbReference type="EMBL" id="MLFT02000007">
    <property type="protein sequence ID" value="PHT43129.1"/>
    <property type="molecule type" value="Genomic_DNA"/>
</dbReference>
<comment type="caution">
    <text evidence="7">The sequence shown here is derived from an EMBL/GenBank/DDBJ whole genome shotgun (WGS) entry which is preliminary data.</text>
</comment>
<name>A0A2G2WD83_CAPBA</name>
<sequence>MGRNKRVMEKIEDPTSRQQTYSKLKDRFVKKADELAILCDTDVALLMFSPTDQVTSYSSRGSVEDIMLRVVNRYGNPYRQYYEPQVEKISSVQEADACQKFLMSAMEQIQRSKVASVNPEDASYAAGNGSAFKFIIVEIGYINPDFFI</sequence>
<dbReference type="GO" id="GO:0046983">
    <property type="term" value="F:protein dimerization activity"/>
    <property type="evidence" value="ECO:0007669"/>
    <property type="project" value="InterPro"/>
</dbReference>
<evidence type="ECO:0000256" key="4">
    <source>
        <dbReference type="ARBA" id="ARBA00023163"/>
    </source>
</evidence>
<reference evidence="7 8" key="1">
    <citation type="journal article" date="2017" name="Genome Biol.">
        <title>New reference genome sequences of hot pepper reveal the massive evolution of plant disease-resistance genes by retroduplication.</title>
        <authorList>
            <person name="Kim S."/>
            <person name="Park J."/>
            <person name="Yeom S.I."/>
            <person name="Kim Y.M."/>
            <person name="Seo E."/>
            <person name="Kim K.T."/>
            <person name="Kim M.S."/>
            <person name="Lee J.M."/>
            <person name="Cheong K."/>
            <person name="Shin H.S."/>
            <person name="Kim S.B."/>
            <person name="Han K."/>
            <person name="Lee J."/>
            <person name="Park M."/>
            <person name="Lee H.A."/>
            <person name="Lee H.Y."/>
            <person name="Lee Y."/>
            <person name="Oh S."/>
            <person name="Lee J.H."/>
            <person name="Choi E."/>
            <person name="Choi E."/>
            <person name="Lee S.E."/>
            <person name="Jeon J."/>
            <person name="Kim H."/>
            <person name="Choi G."/>
            <person name="Song H."/>
            <person name="Lee J."/>
            <person name="Lee S.C."/>
            <person name="Kwon J.K."/>
            <person name="Lee H.Y."/>
            <person name="Koo N."/>
            <person name="Hong Y."/>
            <person name="Kim R.W."/>
            <person name="Kang W.H."/>
            <person name="Huh J.H."/>
            <person name="Kang B.C."/>
            <person name="Yang T.J."/>
            <person name="Lee Y.H."/>
            <person name="Bennetzen J.L."/>
            <person name="Choi D."/>
        </authorList>
    </citation>
    <scope>NUCLEOTIDE SEQUENCE [LARGE SCALE GENOMIC DNA]</scope>
    <source>
        <strain evidence="8">cv. PBC81</strain>
    </source>
</reference>
<evidence type="ECO:0000259" key="6">
    <source>
        <dbReference type="PROSITE" id="PS50066"/>
    </source>
</evidence>
<dbReference type="InterPro" id="IPR002100">
    <property type="entry name" value="TF_MADSbox"/>
</dbReference>
<dbReference type="PROSITE" id="PS50066">
    <property type="entry name" value="MADS_BOX_2"/>
    <property type="match status" value="1"/>
</dbReference>
<dbReference type="InterPro" id="IPR050142">
    <property type="entry name" value="MADS-box/MEF2_TF"/>
</dbReference>
<keyword evidence="3" id="KW-0238">DNA-binding</keyword>
<dbReference type="InterPro" id="IPR036879">
    <property type="entry name" value="TF_MADSbox_sf"/>
</dbReference>
<dbReference type="OrthoDB" id="1282926at2759"/>
<evidence type="ECO:0000313" key="7">
    <source>
        <dbReference type="EMBL" id="PHT43129.1"/>
    </source>
</evidence>
<dbReference type="GO" id="GO:0003677">
    <property type="term" value="F:DNA binding"/>
    <property type="evidence" value="ECO:0007669"/>
    <property type="project" value="UniProtKB-KW"/>
</dbReference>
<protein>
    <submittedName>
        <fullName evidence="7">Agamous-like MADS-box protein AGL17</fullName>
    </submittedName>
</protein>
<dbReference type="PRINTS" id="PR00404">
    <property type="entry name" value="MADSDOMAIN"/>
</dbReference>
<keyword evidence="4" id="KW-0804">Transcription</keyword>
<evidence type="ECO:0000256" key="2">
    <source>
        <dbReference type="ARBA" id="ARBA00023015"/>
    </source>
</evidence>
<feature type="domain" description="MADS-box" evidence="6">
    <location>
        <begin position="1"/>
        <end position="61"/>
    </location>
</feature>
<dbReference type="SMART" id="SM00432">
    <property type="entry name" value="MADS"/>
    <property type="match status" value="1"/>
</dbReference>
<evidence type="ECO:0000313" key="8">
    <source>
        <dbReference type="Proteomes" id="UP000224567"/>
    </source>
</evidence>
<dbReference type="Gene3D" id="3.40.1810.10">
    <property type="entry name" value="Transcription factor, MADS-box"/>
    <property type="match status" value="1"/>
</dbReference>
<keyword evidence="8" id="KW-1185">Reference proteome</keyword>
<evidence type="ECO:0000256" key="1">
    <source>
        <dbReference type="ARBA" id="ARBA00004123"/>
    </source>
</evidence>
<dbReference type="Proteomes" id="UP000224567">
    <property type="component" value="Unassembled WGS sequence"/>
</dbReference>
<dbReference type="SUPFAM" id="SSF55455">
    <property type="entry name" value="SRF-like"/>
    <property type="match status" value="1"/>
</dbReference>